<reference evidence="7 8" key="1">
    <citation type="journal article" date="2014" name="Int. J. Syst. Evol. Microbiol.">
        <title>Complete genome sequence of Corynebacterium casei LMG S-19264T (=DSM 44701T), isolated from a smear-ripened cheese.</title>
        <authorList>
            <consortium name="US DOE Joint Genome Institute (JGI-PGF)"/>
            <person name="Walter F."/>
            <person name="Albersmeier A."/>
            <person name="Kalinowski J."/>
            <person name="Ruckert C."/>
        </authorList>
    </citation>
    <scope>NUCLEOTIDE SEQUENCE [LARGE SCALE GENOMIC DNA]</scope>
    <source>
        <strain evidence="7 8">CGMCC 1.7029</strain>
    </source>
</reference>
<evidence type="ECO:0000256" key="3">
    <source>
        <dbReference type="ARBA" id="ARBA00022692"/>
    </source>
</evidence>
<evidence type="ECO:0000256" key="1">
    <source>
        <dbReference type="ARBA" id="ARBA00004651"/>
    </source>
</evidence>
<evidence type="ECO:0000313" key="8">
    <source>
        <dbReference type="Proteomes" id="UP000598196"/>
    </source>
</evidence>
<accession>A0A917YK32</accession>
<gene>
    <name evidence="7" type="ORF">GCM10010991_15550</name>
</gene>
<comment type="subcellular location">
    <subcellularLocation>
        <location evidence="1">Cell membrane</location>
        <topology evidence="1">Multi-pass membrane protein</topology>
    </subcellularLocation>
</comment>
<keyword evidence="8" id="KW-1185">Reference proteome</keyword>
<evidence type="ECO:0000256" key="5">
    <source>
        <dbReference type="ARBA" id="ARBA00023136"/>
    </source>
</evidence>
<evidence type="ECO:0000256" key="4">
    <source>
        <dbReference type="ARBA" id="ARBA00022989"/>
    </source>
</evidence>
<keyword evidence="3 6" id="KW-0812">Transmembrane</keyword>
<keyword evidence="4 6" id="KW-1133">Transmembrane helix</keyword>
<dbReference type="EMBL" id="BMLP01000002">
    <property type="protein sequence ID" value="GGO30585.1"/>
    <property type="molecule type" value="Genomic_DNA"/>
</dbReference>
<dbReference type="GO" id="GO:0015171">
    <property type="term" value="F:amino acid transmembrane transporter activity"/>
    <property type="evidence" value="ECO:0007669"/>
    <property type="project" value="TreeGrafter"/>
</dbReference>
<dbReference type="PANTHER" id="PTHR30086:SF21">
    <property type="entry name" value="TRANSPORT PROTEIN"/>
    <property type="match status" value="1"/>
</dbReference>
<dbReference type="AlphaFoldDB" id="A0A917YK32"/>
<feature type="transmembrane region" description="Helical" evidence="6">
    <location>
        <begin position="40"/>
        <end position="64"/>
    </location>
</feature>
<comment type="caution">
    <text evidence="7">The sequence shown here is derived from an EMBL/GenBank/DDBJ whole genome shotgun (WGS) entry which is preliminary data.</text>
</comment>
<evidence type="ECO:0000313" key="7">
    <source>
        <dbReference type="EMBL" id="GGO30585.1"/>
    </source>
</evidence>
<keyword evidence="5 6" id="KW-0472">Membrane</keyword>
<sequence length="203" mass="21404">MTITAFVAVATLLTMGAISPGPAVLMSARTGVTEGMRTGFFLAMGIGIGAVFWAALALSGLAALFRIAPALLWAFKIAGGVYLVWMGIQMWRSAARPLPDSTGQPPRSAWSAFRLGVITQLSNPKPAVVLSAIFIGTVPPGTPLWVLAALLSFLFFVETLWNTIVARLFSLPATRRAYIGAKSTMDRTFGGFLALLGAKIAAT</sequence>
<protein>
    <submittedName>
        <fullName evidence="7">Transporter</fullName>
    </submittedName>
</protein>
<name>A0A917YK32_9RHOB</name>
<dbReference type="Pfam" id="PF01810">
    <property type="entry name" value="LysE"/>
    <property type="match status" value="1"/>
</dbReference>
<dbReference type="RefSeq" id="WP_146286619.1">
    <property type="nucleotide sequence ID" value="NZ_BMLP01000002.1"/>
</dbReference>
<dbReference type="InterPro" id="IPR001123">
    <property type="entry name" value="LeuE-type"/>
</dbReference>
<evidence type="ECO:0000256" key="6">
    <source>
        <dbReference type="SAM" id="Phobius"/>
    </source>
</evidence>
<proteinExistence type="predicted"/>
<organism evidence="7 8">
    <name type="scientific">Gemmobacter aquaticus</name>
    <dbReference type="NCBI Taxonomy" id="490185"/>
    <lineage>
        <taxon>Bacteria</taxon>
        <taxon>Pseudomonadati</taxon>
        <taxon>Pseudomonadota</taxon>
        <taxon>Alphaproteobacteria</taxon>
        <taxon>Rhodobacterales</taxon>
        <taxon>Paracoccaceae</taxon>
        <taxon>Gemmobacter</taxon>
    </lineage>
</organism>
<dbReference type="GO" id="GO:0005886">
    <property type="term" value="C:plasma membrane"/>
    <property type="evidence" value="ECO:0007669"/>
    <property type="project" value="UniProtKB-SubCell"/>
</dbReference>
<dbReference type="OrthoDB" id="9804822at2"/>
<dbReference type="Proteomes" id="UP000598196">
    <property type="component" value="Unassembled WGS sequence"/>
</dbReference>
<keyword evidence="2" id="KW-1003">Cell membrane</keyword>
<feature type="transmembrane region" description="Helical" evidence="6">
    <location>
        <begin position="71"/>
        <end position="91"/>
    </location>
</feature>
<feature type="transmembrane region" description="Helical" evidence="6">
    <location>
        <begin position="144"/>
        <end position="169"/>
    </location>
</feature>
<evidence type="ECO:0000256" key="2">
    <source>
        <dbReference type="ARBA" id="ARBA00022475"/>
    </source>
</evidence>
<dbReference type="PANTHER" id="PTHR30086">
    <property type="entry name" value="ARGININE EXPORTER PROTEIN ARGO"/>
    <property type="match status" value="1"/>
</dbReference>